<dbReference type="Proteomes" id="UP000283509">
    <property type="component" value="Unassembled WGS sequence"/>
</dbReference>
<reference evidence="1 2" key="2">
    <citation type="submission" date="2019-01" db="EMBL/GenBank/DDBJ databases">
        <title>The decoding of complex shrimp genome reveals the adaptation for benthos swimmer, frequently molting mechanism and breeding impact on genome.</title>
        <authorList>
            <person name="Sun Y."/>
            <person name="Gao Y."/>
            <person name="Yu Y."/>
        </authorList>
    </citation>
    <scope>NUCLEOTIDE SEQUENCE [LARGE SCALE GENOMIC DNA]</scope>
    <source>
        <tissue evidence="1">Muscle</tissue>
    </source>
</reference>
<organism evidence="1 2">
    <name type="scientific">Penaeus vannamei</name>
    <name type="common">Whiteleg shrimp</name>
    <name type="synonym">Litopenaeus vannamei</name>
    <dbReference type="NCBI Taxonomy" id="6689"/>
    <lineage>
        <taxon>Eukaryota</taxon>
        <taxon>Metazoa</taxon>
        <taxon>Ecdysozoa</taxon>
        <taxon>Arthropoda</taxon>
        <taxon>Crustacea</taxon>
        <taxon>Multicrustacea</taxon>
        <taxon>Malacostraca</taxon>
        <taxon>Eumalacostraca</taxon>
        <taxon>Eucarida</taxon>
        <taxon>Decapoda</taxon>
        <taxon>Dendrobranchiata</taxon>
        <taxon>Penaeoidea</taxon>
        <taxon>Penaeidae</taxon>
        <taxon>Penaeus</taxon>
    </lineage>
</organism>
<accession>A0A3R7SR60</accession>
<dbReference type="EMBL" id="QCYY01002284">
    <property type="protein sequence ID" value="ROT71519.1"/>
    <property type="molecule type" value="Genomic_DNA"/>
</dbReference>
<evidence type="ECO:0000313" key="2">
    <source>
        <dbReference type="Proteomes" id="UP000283509"/>
    </source>
</evidence>
<dbReference type="InterPro" id="IPR027902">
    <property type="entry name" value="DUF4487"/>
</dbReference>
<keyword evidence="2" id="KW-1185">Reference proteome</keyword>
<dbReference type="PANTHER" id="PTHR16071:SF2">
    <property type="entry name" value="FIGNL1-INTERACTING REGULATOR OF RECOMBINATION AND MITOSIS"/>
    <property type="match status" value="1"/>
</dbReference>
<dbReference type="Pfam" id="PF14868">
    <property type="entry name" value="DUF4487"/>
    <property type="match status" value="1"/>
</dbReference>
<sequence>MGSQKSPLNEENLMNILADAAHWTEEQTVEKLHGTLPSPPAEEGVQVARFVLGSFLPHLQIEESFSLLDATLPALGSFFDGFVQECEQGAKDSEDLPSRLLQQCVLITESCELMVQFLMQAENVLVKNVNNLPKVVLHVINGSLKHCRDSGTIYGDQQERVSEPLNLLFRQTVDLSTHFSGLLPKLVFDTYDDINILIDVCEQLPVTASCMSQLSEVRACVVVWRAYVSFIQQYHTHLITELDISLPIASLIKEISDGLLMMTGFSVQNKKMNDQDLKITQRIIKMTSFCMKIVISLCEKFKGYLHPAHRDLGKLLVLLYRFFPENLILQKFPDGVKTDMERQVAIGVEPLLSHLRDDVDFVKVVIDLGDEETEKTEEIGDWGSYLLLLIALSFPLSPAITLHFEALIDRTFQAIQKSHASLSYPCKVAGVMCGGKPQTNVTLYEHVLTRLCSTVAVLESESFEALEQLLIKWLLCGQTWPALMAADIWCFVARYGTSELCKHHCLVLSEILPRAPLHSHQQLVLTSLLKRLISKLSPADKVDFLSHLSSGSIERGDEVSLSCAVKENCKADQTKDIRKNLLNSCSQTIKAIVSKNASEDNVFDLLVKLEHIFPSLADFPLTDDEDAAAFAECIQDLAQLWARFPMEYIGCSAVDLLASGLLMTSSSALNHYSNDQLLQIISFCKESASQASPVFGVSICLLVAAAGQCSLLATSSSEVANVLDCISDGLHKVLQSKNPFVYQCALDAFVAFGKHSVHENVLPSCLQKCEETLQGKVTKYLQQEVHSLSPGMSVCNLLQHQNVICCMDKTALSQL</sequence>
<proteinExistence type="predicted"/>
<dbReference type="SUPFAM" id="SSF48371">
    <property type="entry name" value="ARM repeat"/>
    <property type="match status" value="1"/>
</dbReference>
<reference evidence="1 2" key="1">
    <citation type="submission" date="2018-04" db="EMBL/GenBank/DDBJ databases">
        <authorList>
            <person name="Zhang X."/>
            <person name="Yuan J."/>
            <person name="Li F."/>
            <person name="Xiang J."/>
        </authorList>
    </citation>
    <scope>NUCLEOTIDE SEQUENCE [LARGE SCALE GENOMIC DNA]</scope>
    <source>
        <tissue evidence="1">Muscle</tissue>
    </source>
</reference>
<dbReference type="STRING" id="6689.A0A3R7SR60"/>
<gene>
    <name evidence="1" type="ORF">C7M84_010150</name>
</gene>
<dbReference type="InterPro" id="IPR016024">
    <property type="entry name" value="ARM-type_fold"/>
</dbReference>
<name>A0A3R7SR60_PENVA</name>
<dbReference type="PANTHER" id="PTHR16071">
    <property type="entry name" value="CHROMOSOME 1 OPEN READING FRAME 112"/>
    <property type="match status" value="1"/>
</dbReference>
<comment type="caution">
    <text evidence="1">The sequence shown here is derived from an EMBL/GenBank/DDBJ whole genome shotgun (WGS) entry which is preliminary data.</text>
</comment>
<dbReference type="OrthoDB" id="6345287at2759"/>
<dbReference type="AlphaFoldDB" id="A0A3R7SR60"/>
<evidence type="ECO:0000313" key="1">
    <source>
        <dbReference type="EMBL" id="ROT71519.1"/>
    </source>
</evidence>
<protein>
    <submittedName>
        <fullName evidence="1">Uncharacterized protein</fullName>
    </submittedName>
</protein>